<evidence type="ECO:0000313" key="10">
    <source>
        <dbReference type="Proteomes" id="UP001527202"/>
    </source>
</evidence>
<dbReference type="Proteomes" id="UP000288943">
    <property type="component" value="Chromosome"/>
</dbReference>
<dbReference type="OrthoDB" id="25753at2"/>
<dbReference type="Proteomes" id="UP001527202">
    <property type="component" value="Unassembled WGS sequence"/>
</dbReference>
<protein>
    <submittedName>
        <fullName evidence="7">Redoxin domain-containing protein</fullName>
    </submittedName>
    <submittedName>
        <fullName evidence="8">Thiol-disulfide oxidoreductase ResA</fullName>
    </submittedName>
</protein>
<organism evidence="8 9">
    <name type="scientific">Paenibacillus chitinolyticus</name>
    <dbReference type="NCBI Taxonomy" id="79263"/>
    <lineage>
        <taxon>Bacteria</taxon>
        <taxon>Bacillati</taxon>
        <taxon>Bacillota</taxon>
        <taxon>Bacilli</taxon>
        <taxon>Bacillales</taxon>
        <taxon>Paenibacillaceae</taxon>
        <taxon>Paenibacillus</taxon>
    </lineage>
</organism>
<evidence type="ECO:0000313" key="7">
    <source>
        <dbReference type="EMBL" id="MCY9595993.1"/>
    </source>
</evidence>
<dbReference type="InterPro" id="IPR000866">
    <property type="entry name" value="AhpC/TSA"/>
</dbReference>
<dbReference type="EMBL" id="CP026520">
    <property type="protein sequence ID" value="QAV19945.1"/>
    <property type="molecule type" value="Genomic_DNA"/>
</dbReference>
<keyword evidence="3" id="KW-0735">Signal-anchor</keyword>
<keyword evidence="10" id="KW-1185">Reference proteome</keyword>
<dbReference type="GeneID" id="95377215"/>
<dbReference type="CDD" id="cd02966">
    <property type="entry name" value="TlpA_like_family"/>
    <property type="match status" value="1"/>
</dbReference>
<dbReference type="KEGG" id="pchi:PC41400_20700"/>
<dbReference type="Pfam" id="PF00578">
    <property type="entry name" value="AhpC-TSA"/>
    <property type="match status" value="1"/>
</dbReference>
<keyword evidence="4" id="KW-1015">Disulfide bond</keyword>
<dbReference type="InterPro" id="IPR050553">
    <property type="entry name" value="Thioredoxin_ResA/DsbE_sf"/>
</dbReference>
<dbReference type="GO" id="GO:0017004">
    <property type="term" value="P:cytochrome complex assembly"/>
    <property type="evidence" value="ECO:0007669"/>
    <property type="project" value="UniProtKB-KW"/>
</dbReference>
<dbReference type="PANTHER" id="PTHR42852">
    <property type="entry name" value="THIOL:DISULFIDE INTERCHANGE PROTEIN DSBE"/>
    <property type="match status" value="1"/>
</dbReference>
<dbReference type="EMBL" id="JAMDMJ010000009">
    <property type="protein sequence ID" value="MCY9595993.1"/>
    <property type="molecule type" value="Genomic_DNA"/>
</dbReference>
<keyword evidence="2" id="KW-0201">Cytochrome c-type biogenesis</keyword>
<dbReference type="InterPro" id="IPR036249">
    <property type="entry name" value="Thioredoxin-like_sf"/>
</dbReference>
<dbReference type="InterPro" id="IPR013766">
    <property type="entry name" value="Thioredoxin_domain"/>
</dbReference>
<feature type="domain" description="Thioredoxin" evidence="6">
    <location>
        <begin position="37"/>
        <end position="175"/>
    </location>
</feature>
<gene>
    <name evidence="7" type="ORF">M5X16_09415</name>
    <name evidence="8" type="ORF">PC41400_20700</name>
</gene>
<dbReference type="SUPFAM" id="SSF52833">
    <property type="entry name" value="Thioredoxin-like"/>
    <property type="match status" value="1"/>
</dbReference>
<name>A0A410WZR5_9BACL</name>
<evidence type="ECO:0000313" key="8">
    <source>
        <dbReference type="EMBL" id="QAV19945.1"/>
    </source>
</evidence>
<dbReference type="GO" id="GO:0030313">
    <property type="term" value="C:cell envelope"/>
    <property type="evidence" value="ECO:0007669"/>
    <property type="project" value="UniProtKB-SubCell"/>
</dbReference>
<dbReference type="PROSITE" id="PS51352">
    <property type="entry name" value="THIOREDOXIN_2"/>
    <property type="match status" value="1"/>
</dbReference>
<comment type="subcellular location">
    <subcellularLocation>
        <location evidence="1">Cell envelope</location>
    </subcellularLocation>
</comment>
<dbReference type="RefSeq" id="WP_042233254.1">
    <property type="nucleotide sequence ID" value="NZ_CP026520.1"/>
</dbReference>
<reference evidence="7 10" key="2">
    <citation type="submission" date="2022-05" db="EMBL/GenBank/DDBJ databases">
        <title>Genome Sequencing of Bee-Associated Microbes.</title>
        <authorList>
            <person name="Dunlap C."/>
        </authorList>
    </citation>
    <scope>NUCLEOTIDE SEQUENCE [LARGE SCALE GENOMIC DNA]</scope>
    <source>
        <strain evidence="7 10">NRRL B-23120</strain>
    </source>
</reference>
<dbReference type="AlphaFoldDB" id="A0A410WZR5"/>
<keyword evidence="5" id="KW-0676">Redox-active center</keyword>
<reference evidence="8 9" key="1">
    <citation type="submission" date="2018-01" db="EMBL/GenBank/DDBJ databases">
        <title>The whole genome sequencing and assembly of Paenibacillus chitinolyticus KCCM 41400 strain.</title>
        <authorList>
            <person name="Kim J.-Y."/>
            <person name="Park M.-K."/>
            <person name="Lee Y.-J."/>
            <person name="Yi H."/>
            <person name="Bahn Y.-S."/>
            <person name="Kim J.F."/>
            <person name="Lee D.-W."/>
        </authorList>
    </citation>
    <scope>NUCLEOTIDE SEQUENCE [LARGE SCALE GENOMIC DNA]</scope>
    <source>
        <strain evidence="8 9">KCCM 41400</strain>
    </source>
</reference>
<dbReference type="Gene3D" id="3.40.30.10">
    <property type="entry name" value="Glutaredoxin"/>
    <property type="match status" value="1"/>
</dbReference>
<dbReference type="GO" id="GO:0016491">
    <property type="term" value="F:oxidoreductase activity"/>
    <property type="evidence" value="ECO:0007669"/>
    <property type="project" value="InterPro"/>
</dbReference>
<evidence type="ECO:0000256" key="3">
    <source>
        <dbReference type="ARBA" id="ARBA00022968"/>
    </source>
</evidence>
<evidence type="ECO:0000256" key="2">
    <source>
        <dbReference type="ARBA" id="ARBA00022748"/>
    </source>
</evidence>
<dbReference type="PROSITE" id="PS00194">
    <property type="entry name" value="THIOREDOXIN_1"/>
    <property type="match status" value="1"/>
</dbReference>
<proteinExistence type="predicted"/>
<evidence type="ECO:0000256" key="4">
    <source>
        <dbReference type="ARBA" id="ARBA00023157"/>
    </source>
</evidence>
<dbReference type="PANTHER" id="PTHR42852:SF6">
    <property type="entry name" value="THIOL:DISULFIDE INTERCHANGE PROTEIN DSBE"/>
    <property type="match status" value="1"/>
</dbReference>
<evidence type="ECO:0000256" key="5">
    <source>
        <dbReference type="ARBA" id="ARBA00023284"/>
    </source>
</evidence>
<sequence>MTHKLRRGAVLLIAGLIAAALAYTLLHADSKEPAVAVRTGAMAPDFTVTGLDGRSAALSDYRGKGVLLNFWASWCGPCTHEMPRMNEAYLEGIPDVEIVAVNVGESRGTANEFAMRENLAFPVLLDPSGEAAQKYRVVGLPATFLIDPDGKIAAIRPGELTSSSEVKKLLQSLSR</sequence>
<dbReference type="InterPro" id="IPR017937">
    <property type="entry name" value="Thioredoxin_CS"/>
</dbReference>
<dbReference type="GO" id="GO:0016209">
    <property type="term" value="F:antioxidant activity"/>
    <property type="evidence" value="ECO:0007669"/>
    <property type="project" value="InterPro"/>
</dbReference>
<evidence type="ECO:0000259" key="6">
    <source>
        <dbReference type="PROSITE" id="PS51352"/>
    </source>
</evidence>
<evidence type="ECO:0000313" key="9">
    <source>
        <dbReference type="Proteomes" id="UP000288943"/>
    </source>
</evidence>
<accession>A0A410WZR5</accession>
<evidence type="ECO:0000256" key="1">
    <source>
        <dbReference type="ARBA" id="ARBA00004196"/>
    </source>
</evidence>
<keyword evidence="3" id="KW-0812">Transmembrane</keyword>